<dbReference type="GO" id="GO:0005829">
    <property type="term" value="C:cytosol"/>
    <property type="evidence" value="ECO:0007669"/>
    <property type="project" value="TreeGrafter"/>
</dbReference>
<accession>A0A809S4D0</accession>
<feature type="active site" description="Proton donor" evidence="7">
    <location>
        <position position="82"/>
    </location>
</feature>
<feature type="binding site" evidence="7">
    <location>
        <begin position="79"/>
        <end position="80"/>
    </location>
    <ligand>
        <name>(2S)-2-hydroxy-3-oxobutyl phosphate</name>
        <dbReference type="ChEBI" id="CHEBI:58830"/>
    </ligand>
</feature>
<reference evidence="8" key="1">
    <citation type="journal article" name="DNA Res.">
        <title>The physiological potential of anammox bacteria as revealed by their core genome structure.</title>
        <authorList>
            <person name="Okubo T."/>
            <person name="Toyoda A."/>
            <person name="Fukuhara K."/>
            <person name="Uchiyama I."/>
            <person name="Harigaya Y."/>
            <person name="Kuroiwa M."/>
            <person name="Suzuki T."/>
            <person name="Murakami Y."/>
            <person name="Suwa Y."/>
            <person name="Takami H."/>
        </authorList>
    </citation>
    <scope>NUCLEOTIDE SEQUENCE</scope>
    <source>
        <strain evidence="8">317325-2</strain>
    </source>
</reference>
<evidence type="ECO:0000256" key="2">
    <source>
        <dbReference type="ARBA" id="ARBA00007424"/>
    </source>
</evidence>
<proteinExistence type="inferred from homology"/>
<dbReference type="UniPathway" id="UPA00275">
    <property type="reaction ID" value="UER00404"/>
</dbReference>
<comment type="pathway">
    <text evidence="1 7">Cofactor biosynthesis; riboflavin biosynthesis; riboflavin from 2-hydroxy-3-oxobutyl phosphate and 5-amino-6-(D-ribitylamino)uracil: step 1/2.</text>
</comment>
<feature type="binding site" evidence="7">
    <location>
        <position position="15"/>
    </location>
    <ligand>
        <name>5-amino-6-(D-ribitylamino)uracil</name>
        <dbReference type="ChEBI" id="CHEBI:15934"/>
    </ligand>
</feature>
<dbReference type="GO" id="GO:0009231">
    <property type="term" value="P:riboflavin biosynthetic process"/>
    <property type="evidence" value="ECO:0007669"/>
    <property type="project" value="UniProtKB-UniRule"/>
</dbReference>
<dbReference type="InterPro" id="IPR002180">
    <property type="entry name" value="LS/RS"/>
</dbReference>
<evidence type="ECO:0000256" key="4">
    <source>
        <dbReference type="ARBA" id="ARBA00022619"/>
    </source>
</evidence>
<comment type="catalytic activity">
    <reaction evidence="6 7">
        <text>(2S)-2-hydroxy-3-oxobutyl phosphate + 5-amino-6-(D-ribitylamino)uracil = 6,7-dimethyl-8-(1-D-ribityl)lumazine + phosphate + 2 H2O + H(+)</text>
        <dbReference type="Rhea" id="RHEA:26152"/>
        <dbReference type="ChEBI" id="CHEBI:15377"/>
        <dbReference type="ChEBI" id="CHEBI:15378"/>
        <dbReference type="ChEBI" id="CHEBI:15934"/>
        <dbReference type="ChEBI" id="CHEBI:43474"/>
        <dbReference type="ChEBI" id="CHEBI:58201"/>
        <dbReference type="ChEBI" id="CHEBI:58830"/>
        <dbReference type="EC" id="2.5.1.78"/>
    </reaction>
</comment>
<gene>
    <name evidence="7" type="primary">ribH</name>
    <name evidence="8" type="ORF">NPRO_11010</name>
</gene>
<dbReference type="GO" id="GO:0000906">
    <property type="term" value="F:6,7-dimethyl-8-ribityllumazine synthase activity"/>
    <property type="evidence" value="ECO:0007669"/>
    <property type="project" value="UniProtKB-UniRule"/>
</dbReference>
<comment type="similarity">
    <text evidence="2 7">Belongs to the DMRL synthase family.</text>
</comment>
<dbReference type="Gene3D" id="3.40.50.960">
    <property type="entry name" value="Lumazine/riboflavin synthase"/>
    <property type="match status" value="1"/>
</dbReference>
<dbReference type="Pfam" id="PF00885">
    <property type="entry name" value="DMRL_synthase"/>
    <property type="match status" value="1"/>
</dbReference>
<comment type="function">
    <text evidence="7">Catalyzes the formation of 6,7-dimethyl-8-ribityllumazine by condensation of 5-amino-6-(D-ribitylamino)uracil with 3,4-dihydroxy-2-butanone 4-phosphate. This is the penultimate step in the biosynthesis of riboflavin.</text>
</comment>
<dbReference type="PANTHER" id="PTHR21058">
    <property type="entry name" value="6,7-DIMETHYL-8-RIBITYLLUMAZINE SYNTHASE DMRL SYNTHASE LUMAZINE SYNTHASE"/>
    <property type="match status" value="1"/>
</dbReference>
<sequence>MSAVGKRFAIVASRWNEFVVSRLVEGARDELTRYGASHVEVHIVPGSWEIPVAVRALLTRTEPDPLDAIIAVGCILQGATAHAQLLAADVSRALMDLQMEFGKPVSWGILTPQCESQALERAGMKMGNKGREAALAAIEMANFDPRP</sequence>
<evidence type="ECO:0000313" key="9">
    <source>
        <dbReference type="Proteomes" id="UP000662873"/>
    </source>
</evidence>
<feature type="binding site" evidence="7">
    <location>
        <begin position="47"/>
        <end position="49"/>
    </location>
    <ligand>
        <name>5-amino-6-(D-ribitylamino)uracil</name>
        <dbReference type="ChEBI" id="CHEBI:15934"/>
    </ligand>
</feature>
<protein>
    <recommendedName>
        <fullName evidence="3 7">6,7-dimethyl-8-ribityllumazine synthase</fullName>
        <shortName evidence="7">DMRL synthase</shortName>
        <shortName evidence="7">LS</shortName>
        <shortName evidence="7">Lumazine synthase</shortName>
        <ecNumber evidence="3 7">2.5.1.78</ecNumber>
    </recommendedName>
</protein>
<organism evidence="8 9">
    <name type="scientific">Candidatus Nitrosymbiomonas proteolyticus</name>
    <dbReference type="NCBI Taxonomy" id="2608984"/>
    <lineage>
        <taxon>Bacteria</taxon>
        <taxon>Bacillati</taxon>
        <taxon>Armatimonadota</taxon>
        <taxon>Armatimonadota incertae sedis</taxon>
        <taxon>Candidatus Nitrosymbiomonas</taxon>
    </lineage>
</organism>
<dbReference type="GO" id="GO:0009349">
    <property type="term" value="C:riboflavin synthase complex"/>
    <property type="evidence" value="ECO:0007669"/>
    <property type="project" value="UniProtKB-UniRule"/>
</dbReference>
<dbReference type="InterPro" id="IPR036467">
    <property type="entry name" value="LS/RS_sf"/>
</dbReference>
<dbReference type="KEGG" id="npy:NPRO_11010"/>
<dbReference type="EC" id="2.5.1.78" evidence="3 7"/>
<dbReference type="InterPro" id="IPR034964">
    <property type="entry name" value="LS"/>
</dbReference>
<evidence type="ECO:0000256" key="3">
    <source>
        <dbReference type="ARBA" id="ARBA00012664"/>
    </source>
</evidence>
<name>A0A809S4D0_9BACT</name>
<dbReference type="NCBIfam" id="TIGR00114">
    <property type="entry name" value="lumazine-synth"/>
    <property type="match status" value="1"/>
</dbReference>
<feature type="binding site" evidence="7">
    <location>
        <begin position="74"/>
        <end position="76"/>
    </location>
    <ligand>
        <name>5-amino-6-(D-ribitylamino)uracil</name>
        <dbReference type="ChEBI" id="CHEBI:15934"/>
    </ligand>
</feature>
<evidence type="ECO:0000313" key="8">
    <source>
        <dbReference type="EMBL" id="BBO23506.1"/>
    </source>
</evidence>
<dbReference type="EMBL" id="AP021858">
    <property type="protein sequence ID" value="BBO23506.1"/>
    <property type="molecule type" value="Genomic_DNA"/>
</dbReference>
<dbReference type="HAMAP" id="MF_00178">
    <property type="entry name" value="Lumazine_synth"/>
    <property type="match status" value="1"/>
</dbReference>
<dbReference type="SUPFAM" id="SSF52121">
    <property type="entry name" value="Lumazine synthase"/>
    <property type="match status" value="1"/>
</dbReference>
<evidence type="ECO:0000256" key="5">
    <source>
        <dbReference type="ARBA" id="ARBA00022679"/>
    </source>
</evidence>
<dbReference type="PANTHER" id="PTHR21058:SF0">
    <property type="entry name" value="6,7-DIMETHYL-8-RIBITYLLUMAZINE SYNTHASE"/>
    <property type="match status" value="1"/>
</dbReference>
<comment type="caution">
    <text evidence="7">Lacks conserved residue(s) required for the propagation of feature annotation.</text>
</comment>
<dbReference type="Proteomes" id="UP000662873">
    <property type="component" value="Chromosome"/>
</dbReference>
<dbReference type="AlphaFoldDB" id="A0A809S4D0"/>
<evidence type="ECO:0000256" key="6">
    <source>
        <dbReference type="ARBA" id="ARBA00048785"/>
    </source>
</evidence>
<evidence type="ECO:0000256" key="7">
    <source>
        <dbReference type="HAMAP-Rule" id="MF_00178"/>
    </source>
</evidence>
<keyword evidence="4 7" id="KW-0686">Riboflavin biosynthesis</keyword>
<feature type="binding site" evidence="7">
    <location>
        <position position="121"/>
    </location>
    <ligand>
        <name>(2S)-2-hydroxy-3-oxobutyl phosphate</name>
        <dbReference type="ChEBI" id="CHEBI:58830"/>
    </ligand>
</feature>
<dbReference type="CDD" id="cd09209">
    <property type="entry name" value="Lumazine_synthase-I"/>
    <property type="match status" value="1"/>
</dbReference>
<evidence type="ECO:0000256" key="1">
    <source>
        <dbReference type="ARBA" id="ARBA00004917"/>
    </source>
</evidence>
<keyword evidence="5 7" id="KW-0808">Transferase</keyword>